<feature type="region of interest" description="Disordered" evidence="1">
    <location>
        <begin position="668"/>
        <end position="706"/>
    </location>
</feature>
<gene>
    <name evidence="5" type="ORF">BKA59DRAFT_504709</name>
</gene>
<dbReference type="InterPro" id="IPR056186">
    <property type="entry name" value="PDZ_CPAF-rel"/>
</dbReference>
<dbReference type="OrthoDB" id="27214at2759"/>
<keyword evidence="2" id="KW-0732">Signal</keyword>
<dbReference type="Pfam" id="PF23658">
    <property type="entry name" value="PDZ_CPAF_rel"/>
    <property type="match status" value="1"/>
</dbReference>
<keyword evidence="6" id="KW-1185">Reference proteome</keyword>
<evidence type="ECO:0000259" key="3">
    <source>
        <dbReference type="Pfam" id="PF03572"/>
    </source>
</evidence>
<dbReference type="EMBL" id="JAGPXF010000001">
    <property type="protein sequence ID" value="KAH7261659.1"/>
    <property type="molecule type" value="Genomic_DNA"/>
</dbReference>
<reference evidence="5" key="1">
    <citation type="journal article" date="2021" name="Nat. Commun.">
        <title>Genetic determinants of endophytism in the Arabidopsis root mycobiome.</title>
        <authorList>
            <person name="Mesny F."/>
            <person name="Miyauchi S."/>
            <person name="Thiergart T."/>
            <person name="Pickel B."/>
            <person name="Atanasova L."/>
            <person name="Karlsson M."/>
            <person name="Huettel B."/>
            <person name="Barry K.W."/>
            <person name="Haridas S."/>
            <person name="Chen C."/>
            <person name="Bauer D."/>
            <person name="Andreopoulos W."/>
            <person name="Pangilinan J."/>
            <person name="LaButti K."/>
            <person name="Riley R."/>
            <person name="Lipzen A."/>
            <person name="Clum A."/>
            <person name="Drula E."/>
            <person name="Henrissat B."/>
            <person name="Kohler A."/>
            <person name="Grigoriev I.V."/>
            <person name="Martin F.M."/>
            <person name="Hacquard S."/>
        </authorList>
    </citation>
    <scope>NUCLEOTIDE SEQUENCE</scope>
    <source>
        <strain evidence="5">MPI-SDFR-AT-0068</strain>
    </source>
</reference>
<dbReference type="Pfam" id="PF03572">
    <property type="entry name" value="Peptidase_S41"/>
    <property type="match status" value="1"/>
</dbReference>
<protein>
    <recommendedName>
        <fullName evidence="7">Tail specific protease domain-containing protein</fullName>
    </recommendedName>
</protein>
<dbReference type="GO" id="GO:0008236">
    <property type="term" value="F:serine-type peptidase activity"/>
    <property type="evidence" value="ECO:0007669"/>
    <property type="project" value="InterPro"/>
</dbReference>
<evidence type="ECO:0000256" key="1">
    <source>
        <dbReference type="SAM" id="MobiDB-lite"/>
    </source>
</evidence>
<proteinExistence type="predicted"/>
<organism evidence="5 6">
    <name type="scientific">Fusarium tricinctum</name>
    <dbReference type="NCBI Taxonomy" id="61284"/>
    <lineage>
        <taxon>Eukaryota</taxon>
        <taxon>Fungi</taxon>
        <taxon>Dikarya</taxon>
        <taxon>Ascomycota</taxon>
        <taxon>Pezizomycotina</taxon>
        <taxon>Sordariomycetes</taxon>
        <taxon>Hypocreomycetidae</taxon>
        <taxon>Hypocreales</taxon>
        <taxon>Nectriaceae</taxon>
        <taxon>Fusarium</taxon>
        <taxon>Fusarium tricinctum species complex</taxon>
    </lineage>
</organism>
<name>A0A8K0WGV3_9HYPO</name>
<dbReference type="AlphaFoldDB" id="A0A8K0WGV3"/>
<evidence type="ECO:0008006" key="7">
    <source>
        <dbReference type="Google" id="ProtNLM"/>
    </source>
</evidence>
<dbReference type="Gene3D" id="3.90.226.10">
    <property type="entry name" value="2-enoyl-CoA Hydratase, Chain A, domain 1"/>
    <property type="match status" value="1"/>
</dbReference>
<dbReference type="GO" id="GO:0006508">
    <property type="term" value="P:proteolysis"/>
    <property type="evidence" value="ECO:0007669"/>
    <property type="project" value="InterPro"/>
</dbReference>
<dbReference type="Proteomes" id="UP000813427">
    <property type="component" value="Unassembled WGS sequence"/>
</dbReference>
<evidence type="ECO:0000259" key="4">
    <source>
        <dbReference type="Pfam" id="PF23658"/>
    </source>
</evidence>
<dbReference type="InterPro" id="IPR029045">
    <property type="entry name" value="ClpP/crotonase-like_dom_sf"/>
</dbReference>
<feature type="chain" id="PRO_5035481817" description="Tail specific protease domain-containing protein" evidence="2">
    <location>
        <begin position="18"/>
        <end position="729"/>
    </location>
</feature>
<evidence type="ECO:0000256" key="2">
    <source>
        <dbReference type="SAM" id="SignalP"/>
    </source>
</evidence>
<dbReference type="SUPFAM" id="SSF52096">
    <property type="entry name" value="ClpP/crotonase"/>
    <property type="match status" value="1"/>
</dbReference>
<dbReference type="InterPro" id="IPR052766">
    <property type="entry name" value="S41A_metabolite_peptidase"/>
</dbReference>
<evidence type="ECO:0000313" key="6">
    <source>
        <dbReference type="Proteomes" id="UP000813427"/>
    </source>
</evidence>
<dbReference type="PANTHER" id="PTHR37049:SF4">
    <property type="entry name" value="RHODANESE DOMAIN-CONTAINING PROTEIN"/>
    <property type="match status" value="1"/>
</dbReference>
<dbReference type="InterPro" id="IPR005151">
    <property type="entry name" value="Tail-specific_protease"/>
</dbReference>
<comment type="caution">
    <text evidence="5">The sequence shown here is derived from an EMBL/GenBank/DDBJ whole genome shotgun (WGS) entry which is preliminary data.</text>
</comment>
<feature type="compositionally biased region" description="Basic and acidic residues" evidence="1">
    <location>
        <begin position="673"/>
        <end position="699"/>
    </location>
</feature>
<evidence type="ECO:0000313" key="5">
    <source>
        <dbReference type="EMBL" id="KAH7261659.1"/>
    </source>
</evidence>
<feature type="domain" description="CPAF-like PDZ" evidence="4">
    <location>
        <begin position="141"/>
        <end position="257"/>
    </location>
</feature>
<sequence length="729" mass="79756">MILLSLLSLSLPLAVSAVTADPCARIATAVSKTKSSPVVVPAQLAKECLQSMPFYPQLAVSFIDELTKYIQWQSTLEALKSPPETYTSSPIDILGGLEEIRGTNFSSQWEFDGAINALLNSANDGHLSLELCSQSLFSFVRNSIPVVSISKDGLDEPEIYTQNDALLLNGTKVRVSPIVSIDGQDPVKYLKKIAAAERFQDPDARYNNVFYSYPAASTPLAFGSFYRNAVFSGRNTTALEFRNGSTTEFQSLAIVRNEDFQAQSGEDAFESYCRQPTNSKTTRAELIYSGDSNDARGSVNPPLKAGPAYLPEPFIRDPYNQMVGYYLDDDTVVMVVPSFDNSGQPNTYAQTFAEHATELVSRALESGRKKIIIDISSNGGGQISRALDLFKLFFPTEFPYTAARFRRHRVSEDLAKVYSVLDESVKLNGISPQLAWAFQVRPDQEAGFDSYQDFLGNRTELGVKVSSLQGEYNLTRVSGDGDGAPIRGYAGRPVFKEQPFKSEDILIIGNGMCSSSCTTFVNMMTNIGGVRTLSFGGQPNEKPMQIMGGVRGIQVLDFSAIYSFVGKAQSLFLNNPQVFDFISQDEVETFIDAAPRPLAEFPIVLNYGQVNFFNSYQKGNDNLPLQFQYQAADCRLYYTADNVFHPETTWESAKAAIWGNGSCIEGSTGGKGSLKDKSAKDKKGNTTDDEDKKGSKGSDGDEGQDSGVSKVVLGWTGLTAAIVVVLTWL</sequence>
<feature type="domain" description="Tail specific protease" evidence="3">
    <location>
        <begin position="335"/>
        <end position="404"/>
    </location>
</feature>
<dbReference type="PANTHER" id="PTHR37049">
    <property type="entry name" value="PEPTIDASE S41 FAMILY PROTEIN"/>
    <property type="match status" value="1"/>
</dbReference>
<feature type="signal peptide" evidence="2">
    <location>
        <begin position="1"/>
        <end position="17"/>
    </location>
</feature>
<accession>A0A8K0WGV3</accession>